<dbReference type="Gene3D" id="2.60.120.260">
    <property type="entry name" value="Galactose-binding domain-like"/>
    <property type="match status" value="1"/>
</dbReference>
<dbReference type="InterPro" id="IPR014718">
    <property type="entry name" value="GH-type_carb-bd"/>
</dbReference>
<dbReference type="InterPro" id="IPR008979">
    <property type="entry name" value="Galactose-bd-like_sf"/>
</dbReference>
<keyword evidence="5" id="KW-0326">Glycosidase</keyword>
<dbReference type="SUPFAM" id="SSF51445">
    <property type="entry name" value="(Trans)glycosidases"/>
    <property type="match status" value="1"/>
</dbReference>
<accession>A0A6J6WLL7</accession>
<dbReference type="SUPFAM" id="SSF74650">
    <property type="entry name" value="Galactose mutarotase-like"/>
    <property type="match status" value="1"/>
</dbReference>
<evidence type="ECO:0000256" key="1">
    <source>
        <dbReference type="ARBA" id="ARBA00001412"/>
    </source>
</evidence>
<evidence type="ECO:0000256" key="2">
    <source>
        <dbReference type="ARBA" id="ARBA00007401"/>
    </source>
</evidence>
<dbReference type="GO" id="GO:0004565">
    <property type="term" value="F:beta-galactosidase activity"/>
    <property type="evidence" value="ECO:0007669"/>
    <property type="project" value="UniProtKB-EC"/>
</dbReference>
<evidence type="ECO:0000256" key="6">
    <source>
        <dbReference type="ARBA" id="ARBA00032230"/>
    </source>
</evidence>
<reference evidence="9" key="1">
    <citation type="submission" date="2020-05" db="EMBL/GenBank/DDBJ databases">
        <authorList>
            <person name="Chiriac C."/>
            <person name="Salcher M."/>
            <person name="Ghai R."/>
            <person name="Kavagutti S V."/>
        </authorList>
    </citation>
    <scope>NUCLEOTIDE SEQUENCE</scope>
</reference>
<dbReference type="GO" id="GO:0005990">
    <property type="term" value="P:lactose catabolic process"/>
    <property type="evidence" value="ECO:0007669"/>
    <property type="project" value="TreeGrafter"/>
</dbReference>
<dbReference type="InterPro" id="IPR006104">
    <property type="entry name" value="Glyco_hydro_2_N"/>
</dbReference>
<comment type="similarity">
    <text evidence="2">Belongs to the glycosyl hydrolase 2 family.</text>
</comment>
<dbReference type="Pfam" id="PF02837">
    <property type="entry name" value="Glyco_hydro_2_N"/>
    <property type="match status" value="1"/>
</dbReference>
<dbReference type="Gene3D" id="3.20.20.80">
    <property type="entry name" value="Glycosidases"/>
    <property type="match status" value="1"/>
</dbReference>
<dbReference type="InterPro" id="IPR050347">
    <property type="entry name" value="Bact_Beta-galactosidase"/>
</dbReference>
<dbReference type="Pfam" id="PF02929">
    <property type="entry name" value="Bgal_small_N"/>
    <property type="match status" value="1"/>
</dbReference>
<dbReference type="InterPro" id="IPR006102">
    <property type="entry name" value="Ig-like_GH2"/>
</dbReference>
<dbReference type="GO" id="GO:0009341">
    <property type="term" value="C:beta-galactosidase complex"/>
    <property type="evidence" value="ECO:0007669"/>
    <property type="project" value="InterPro"/>
</dbReference>
<dbReference type="SMART" id="SM01038">
    <property type="entry name" value="Bgal_small_N"/>
    <property type="match status" value="1"/>
</dbReference>
<dbReference type="InterPro" id="IPR004199">
    <property type="entry name" value="B-gal_small/dom_5"/>
</dbReference>
<proteinExistence type="inferred from homology"/>
<dbReference type="Gene3D" id="2.70.98.10">
    <property type="match status" value="1"/>
</dbReference>
<evidence type="ECO:0000256" key="4">
    <source>
        <dbReference type="ARBA" id="ARBA00022801"/>
    </source>
</evidence>
<sequence length="1062" mass="117929">MAAARGGDKRRGVNTYEEWGVAPWREPSVTEVGRLPMRSPFSSHSDVDAARAGSTPGQGSSPWEQSLDGEWRFLGIDRPEDAPIGWEQPSFSDASWRGVAVPGCFTMQGHSIPIYTNIEMPFSNLPPDVPDANPTGLYRREFSVPRAWRSRRVVIEFGAAESVLMLWIDGKAVGLGKDSRLSSSFDITDLVSGPGKHLVAAMVIRYSDASFVEDQDQWWQAGIHRSVSIYSTPRVHISDLFATASLADDLTTGTLQLKVSVDFPDGERAEKWSVDAHAETLEGKRVTREPLHAQVPATPIPYLYQGSFVNVSTTISGVKAWSAEQPNRYRVVVQLKDPSGEVREVVSEIIGFRRVEIGNRELLINGEPVLIRGVNRHDFDQFTGRVVTVEQMRADLVLMKQFGFNAVRTSHSPNAPEFYDLCDEIGLYVIDEANIESHGYITSLCHDTRYLAAWMDRGSRMVQRDKNHASIIVWSLGNESGYGAHHDALAAWIRNYDPSRPLHYEGAIMGWWDRPQSATDLLCPMYPEIAEIVAWSKNAAASVNGNLPLIMCEYSHAMGNSNGTLGEYWDAIEANHGLQGGFIWEFWDHGLRQQLPDGTERWAYGGDFGDEPNAGSFCIDGVVWPDRTPKPAMYEHKALASPIAVEARGVTGAQRGALRITNRQDFTDLKWLRCDYEILVDGVPVARGKAPLPEVAPGNSAAWSIPYYTPSAPKGSEVVLDLKFRAARETNWCERGFTVSHLQIPIALRSERAAEPRPLVERVEISGETVTAGSVQATFGGGESGLTALSINGVDLIESGPTLSLFRAPTDNDEIRPMRGMSTPAARWRRWGIDSLIANPGNMQFRRMGDAVTARQSIEWIGNDGVAFLHKRRFEFDASGVLRVHEELSVPERCNDLPRVGVHLNLPSSLDHLEWYGLGPHETYPDRARGAAIGRYSTRVADEYVPYIRPQEHGHHTQTRWCALSNGRQGLLISAPELFGFSTSNYSIAQLDEAQHDVDLKPEAQVHLNIDAKHRGLGTASCGPDTLDKYLLRARKFKWSWSLAAFDSKVDDPADLARRVNE</sequence>
<dbReference type="EC" id="3.2.1.23" evidence="3"/>
<dbReference type="InterPro" id="IPR017853">
    <property type="entry name" value="GH"/>
</dbReference>
<evidence type="ECO:0000256" key="7">
    <source>
        <dbReference type="SAM" id="MobiDB-lite"/>
    </source>
</evidence>
<dbReference type="Gene3D" id="2.60.40.10">
    <property type="entry name" value="Immunoglobulins"/>
    <property type="match status" value="2"/>
</dbReference>
<dbReference type="SUPFAM" id="SSF49303">
    <property type="entry name" value="beta-Galactosidase/glucuronidase domain"/>
    <property type="match status" value="2"/>
</dbReference>
<feature type="domain" description="Beta galactosidase small chain/" evidence="8">
    <location>
        <begin position="769"/>
        <end position="1044"/>
    </location>
</feature>
<keyword evidence="4" id="KW-0378">Hydrolase</keyword>
<feature type="compositionally biased region" description="Polar residues" evidence="7">
    <location>
        <begin position="55"/>
        <end position="64"/>
    </location>
</feature>
<evidence type="ECO:0000256" key="5">
    <source>
        <dbReference type="ARBA" id="ARBA00023295"/>
    </source>
</evidence>
<evidence type="ECO:0000313" key="9">
    <source>
        <dbReference type="EMBL" id="CAB4783157.1"/>
    </source>
</evidence>
<dbReference type="InterPro" id="IPR011013">
    <property type="entry name" value="Gal_mutarotase_sf_dom"/>
</dbReference>
<name>A0A6J6WLL7_9ZZZZ</name>
<dbReference type="Pfam" id="PF02836">
    <property type="entry name" value="Glyco_hydro_2_C"/>
    <property type="match status" value="1"/>
</dbReference>
<protein>
    <recommendedName>
        <fullName evidence="3">beta-galactosidase</fullName>
        <ecNumber evidence="3">3.2.1.23</ecNumber>
    </recommendedName>
    <alternativeName>
        <fullName evidence="6">Lactase</fullName>
    </alternativeName>
</protein>
<feature type="region of interest" description="Disordered" evidence="7">
    <location>
        <begin position="35"/>
        <end position="65"/>
    </location>
</feature>
<dbReference type="InterPro" id="IPR006101">
    <property type="entry name" value="Glyco_hydro_2"/>
</dbReference>
<dbReference type="GO" id="GO:0030246">
    <property type="term" value="F:carbohydrate binding"/>
    <property type="evidence" value="ECO:0007669"/>
    <property type="project" value="InterPro"/>
</dbReference>
<dbReference type="InterPro" id="IPR032312">
    <property type="entry name" value="LacZ_4"/>
</dbReference>
<dbReference type="AlphaFoldDB" id="A0A6J6WLL7"/>
<dbReference type="Pfam" id="PF00703">
    <property type="entry name" value="Glyco_hydro_2"/>
    <property type="match status" value="1"/>
</dbReference>
<dbReference type="PANTHER" id="PTHR46323:SF2">
    <property type="entry name" value="BETA-GALACTOSIDASE"/>
    <property type="match status" value="1"/>
</dbReference>
<organism evidence="9">
    <name type="scientific">freshwater metagenome</name>
    <dbReference type="NCBI Taxonomy" id="449393"/>
    <lineage>
        <taxon>unclassified sequences</taxon>
        <taxon>metagenomes</taxon>
        <taxon>ecological metagenomes</taxon>
    </lineage>
</organism>
<dbReference type="EMBL" id="CAEZZU010000143">
    <property type="protein sequence ID" value="CAB4783157.1"/>
    <property type="molecule type" value="Genomic_DNA"/>
</dbReference>
<dbReference type="InterPro" id="IPR023232">
    <property type="entry name" value="Glyco_hydro_2_AS"/>
</dbReference>
<evidence type="ECO:0000256" key="3">
    <source>
        <dbReference type="ARBA" id="ARBA00012756"/>
    </source>
</evidence>
<dbReference type="PANTHER" id="PTHR46323">
    <property type="entry name" value="BETA-GALACTOSIDASE"/>
    <property type="match status" value="1"/>
</dbReference>
<dbReference type="SUPFAM" id="SSF49785">
    <property type="entry name" value="Galactose-binding domain-like"/>
    <property type="match status" value="1"/>
</dbReference>
<evidence type="ECO:0000259" key="8">
    <source>
        <dbReference type="SMART" id="SM01038"/>
    </source>
</evidence>
<dbReference type="InterPro" id="IPR006103">
    <property type="entry name" value="Glyco_hydro_2_cat"/>
</dbReference>
<comment type="catalytic activity">
    <reaction evidence="1">
        <text>Hydrolysis of terminal non-reducing beta-D-galactose residues in beta-D-galactosides.</text>
        <dbReference type="EC" id="3.2.1.23"/>
    </reaction>
</comment>
<dbReference type="PROSITE" id="PS00608">
    <property type="entry name" value="GLYCOSYL_HYDROL_F2_2"/>
    <property type="match status" value="1"/>
</dbReference>
<dbReference type="Pfam" id="PF16353">
    <property type="entry name" value="LacZ_4"/>
    <property type="match status" value="1"/>
</dbReference>
<dbReference type="InterPro" id="IPR036156">
    <property type="entry name" value="Beta-gal/glucu_dom_sf"/>
</dbReference>
<dbReference type="InterPro" id="IPR013783">
    <property type="entry name" value="Ig-like_fold"/>
</dbReference>
<gene>
    <name evidence="9" type="ORF">UFOPK2925_00981</name>
</gene>
<dbReference type="PRINTS" id="PR00132">
    <property type="entry name" value="GLHYDRLASE2"/>
</dbReference>